<dbReference type="EMBL" id="VAUV01000008">
    <property type="protein sequence ID" value="TLD70516.1"/>
    <property type="molecule type" value="Genomic_DNA"/>
</dbReference>
<dbReference type="GO" id="GO:0016829">
    <property type="term" value="F:lyase activity"/>
    <property type="evidence" value="ECO:0007669"/>
    <property type="project" value="UniProtKB-KW"/>
</dbReference>
<comment type="caution">
    <text evidence="1">The sequence shown here is derived from an EMBL/GenBank/DDBJ whole genome shotgun (WGS) entry which is preliminary data.</text>
</comment>
<dbReference type="RefSeq" id="WP_138086573.1">
    <property type="nucleotide sequence ID" value="NZ_VAUV01000008.1"/>
</dbReference>
<accession>A0A5R8KDZ4</accession>
<dbReference type="GO" id="GO:0016491">
    <property type="term" value="F:oxidoreductase activity"/>
    <property type="evidence" value="ECO:0007669"/>
    <property type="project" value="TreeGrafter"/>
</dbReference>
<evidence type="ECO:0000313" key="2">
    <source>
        <dbReference type="Proteomes" id="UP000306196"/>
    </source>
</evidence>
<gene>
    <name evidence="1" type="ORF">FEM03_12385</name>
</gene>
<dbReference type="PANTHER" id="PTHR12697">
    <property type="entry name" value="PBS LYASE HEAT-LIKE PROTEIN"/>
    <property type="match status" value="1"/>
</dbReference>
<proteinExistence type="predicted"/>
<dbReference type="OrthoDB" id="188258at2"/>
<dbReference type="Pfam" id="PF13646">
    <property type="entry name" value="HEAT_2"/>
    <property type="match status" value="1"/>
</dbReference>
<name>A0A5R8KDZ4_9BACT</name>
<keyword evidence="2" id="KW-1185">Reference proteome</keyword>
<sequence>MKTRHDERYEGDPTPSREVAQRCREAIDDDDRDVLLALLHYRGGDEEFRLGRDYSRSDDAGNRAIGADILAQLGWSDHTFQDESVAILTELLGDSDPHVIHRAAVGLGHRSAESAISALVSLSMHSDPLVRYGVVFGLSGHQDPRAIEALIELTRDADRDVRSWAVFGLGSQIDTDSPDIRDALRQALRDADHEIRGEGLVGLARRGDSALLPELINEWRDDEVSILSIEAAEQTRDPRLYHRLKSFTEILTLDDDPYFARRLADAIEACKPKAEQDITPNA</sequence>
<dbReference type="Proteomes" id="UP000306196">
    <property type="component" value="Unassembled WGS sequence"/>
</dbReference>
<dbReference type="InterPro" id="IPR011989">
    <property type="entry name" value="ARM-like"/>
</dbReference>
<dbReference type="SUPFAM" id="SSF48371">
    <property type="entry name" value="ARM repeat"/>
    <property type="match status" value="1"/>
</dbReference>
<organism evidence="1 2">
    <name type="scientific">Phragmitibacter flavus</name>
    <dbReference type="NCBI Taxonomy" id="2576071"/>
    <lineage>
        <taxon>Bacteria</taxon>
        <taxon>Pseudomonadati</taxon>
        <taxon>Verrucomicrobiota</taxon>
        <taxon>Verrucomicrobiia</taxon>
        <taxon>Verrucomicrobiales</taxon>
        <taxon>Verrucomicrobiaceae</taxon>
        <taxon>Phragmitibacter</taxon>
    </lineage>
</organism>
<evidence type="ECO:0000313" key="1">
    <source>
        <dbReference type="EMBL" id="TLD70516.1"/>
    </source>
</evidence>
<protein>
    <submittedName>
        <fullName evidence="1">Lyase</fullName>
    </submittedName>
</protein>
<reference evidence="1 2" key="1">
    <citation type="submission" date="2019-05" db="EMBL/GenBank/DDBJ databases">
        <title>Verrucobacter flavum gen. nov., sp. nov. a new member of the family Verrucomicrobiaceae.</title>
        <authorList>
            <person name="Szuroczki S."/>
            <person name="Abbaszade G."/>
            <person name="Szabo A."/>
            <person name="Felfoldi T."/>
            <person name="Schumann P."/>
            <person name="Boka K."/>
            <person name="Keki Z."/>
            <person name="Toumi M."/>
            <person name="Toth E."/>
        </authorList>
    </citation>
    <scope>NUCLEOTIDE SEQUENCE [LARGE SCALE GENOMIC DNA]</scope>
    <source>
        <strain evidence="1 2">MG-N-17</strain>
    </source>
</reference>
<dbReference type="Gene3D" id="1.25.10.10">
    <property type="entry name" value="Leucine-rich Repeat Variant"/>
    <property type="match status" value="1"/>
</dbReference>
<keyword evidence="1" id="KW-0456">Lyase</keyword>
<dbReference type="PANTHER" id="PTHR12697:SF5">
    <property type="entry name" value="DEOXYHYPUSINE HYDROXYLASE"/>
    <property type="match status" value="1"/>
</dbReference>
<dbReference type="InterPro" id="IPR016024">
    <property type="entry name" value="ARM-type_fold"/>
</dbReference>
<dbReference type="AlphaFoldDB" id="A0A5R8KDZ4"/>